<evidence type="ECO:0000313" key="3">
    <source>
        <dbReference type="Proteomes" id="UP000479710"/>
    </source>
</evidence>
<evidence type="ECO:0008006" key="4">
    <source>
        <dbReference type="Google" id="ProtNLM"/>
    </source>
</evidence>
<dbReference type="OrthoDB" id="674236at2759"/>
<accession>A0A6G1DPL7</accession>
<dbReference type="Proteomes" id="UP000479710">
    <property type="component" value="Unassembled WGS sequence"/>
</dbReference>
<proteinExistence type="predicted"/>
<dbReference type="PANTHER" id="PTHR46733">
    <property type="entry name" value="26.5 KDA HEAT SHOCK PROTEIN, MITOCHONDRIAL"/>
    <property type="match status" value="1"/>
</dbReference>
<name>A0A6G1DPL7_9ORYZ</name>
<organism evidence="2 3">
    <name type="scientific">Oryza meyeriana var. granulata</name>
    <dbReference type="NCBI Taxonomy" id="110450"/>
    <lineage>
        <taxon>Eukaryota</taxon>
        <taxon>Viridiplantae</taxon>
        <taxon>Streptophyta</taxon>
        <taxon>Embryophyta</taxon>
        <taxon>Tracheophyta</taxon>
        <taxon>Spermatophyta</taxon>
        <taxon>Magnoliopsida</taxon>
        <taxon>Liliopsida</taxon>
        <taxon>Poales</taxon>
        <taxon>Poaceae</taxon>
        <taxon>BOP clade</taxon>
        <taxon>Oryzoideae</taxon>
        <taxon>Oryzeae</taxon>
        <taxon>Oryzinae</taxon>
        <taxon>Oryza</taxon>
        <taxon>Oryza meyeriana</taxon>
    </lineage>
</organism>
<dbReference type="EMBL" id="SPHZ02000006">
    <property type="protein sequence ID" value="KAF0914775.1"/>
    <property type="molecule type" value="Genomic_DNA"/>
</dbReference>
<protein>
    <recommendedName>
        <fullName evidence="4">SHSP domain-containing protein</fullName>
    </recommendedName>
</protein>
<comment type="caution">
    <text evidence="2">The sequence shown here is derived from an EMBL/GenBank/DDBJ whole genome shotgun (WGS) entry which is preliminary data.</text>
</comment>
<evidence type="ECO:0000313" key="2">
    <source>
        <dbReference type="EMBL" id="KAF0914775.1"/>
    </source>
</evidence>
<dbReference type="GO" id="GO:0009408">
    <property type="term" value="P:response to heat"/>
    <property type="evidence" value="ECO:0007669"/>
    <property type="project" value="InterPro"/>
</dbReference>
<reference evidence="2 3" key="1">
    <citation type="submission" date="2019-11" db="EMBL/GenBank/DDBJ databases">
        <title>Whole genome sequence of Oryza granulata.</title>
        <authorList>
            <person name="Li W."/>
        </authorList>
    </citation>
    <scope>NUCLEOTIDE SEQUENCE [LARGE SCALE GENOMIC DNA]</scope>
    <source>
        <strain evidence="3">cv. Menghai</strain>
        <tissue evidence="2">Leaf</tissue>
    </source>
</reference>
<dbReference type="PANTHER" id="PTHR46733:SF9">
    <property type="entry name" value="OS09G0345500 PROTEIN"/>
    <property type="match status" value="1"/>
</dbReference>
<evidence type="ECO:0000256" key="1">
    <source>
        <dbReference type="ARBA" id="ARBA00023016"/>
    </source>
</evidence>
<dbReference type="InterPro" id="IPR044587">
    <property type="entry name" value="HSP21-like"/>
</dbReference>
<keyword evidence="1" id="KW-0346">Stress response</keyword>
<gene>
    <name evidence="2" type="ORF">E2562_031381</name>
</gene>
<keyword evidence="3" id="KW-1185">Reference proteome</keyword>
<sequence>MSMVTSFNLVSQMAPPVLKAASFGLALQSGKPAAALALQRKSPRLSVRANNSMGNPAASTGPFGIAPFALVHPKFPPTSGSNWRITEDDDYVKLWFHVGTNANKNKLQVRIEYDKVLRVSYTGEEQPANSLDVRLLLPNEGYDTGKAEAELTFGSLLVTIAKRKPKEHEYVTIPITPPRDETP</sequence>
<dbReference type="AlphaFoldDB" id="A0A6G1DPL7"/>